<dbReference type="CDD" id="cd05830">
    <property type="entry name" value="Sortase_E"/>
    <property type="match status" value="1"/>
</dbReference>
<feature type="active site" description="Acyl-thioester intermediate" evidence="2">
    <location>
        <position position="255"/>
    </location>
</feature>
<reference evidence="5" key="1">
    <citation type="submission" date="2023-07" db="EMBL/GenBank/DDBJ databases">
        <title>Sequencing the genomes of 1000 actinobacteria strains.</title>
        <authorList>
            <person name="Klenk H.-P."/>
        </authorList>
    </citation>
    <scope>NUCLEOTIDE SEQUENCE</scope>
    <source>
        <strain evidence="5">DSM 45977</strain>
    </source>
</reference>
<keyword evidence="4" id="KW-1133">Transmembrane helix</keyword>
<feature type="compositionally biased region" description="Low complexity" evidence="3">
    <location>
        <begin position="185"/>
        <end position="200"/>
    </location>
</feature>
<feature type="active site" description="Proton donor/acceptor" evidence="2">
    <location>
        <position position="133"/>
    </location>
</feature>
<feature type="region of interest" description="Disordered" evidence="3">
    <location>
        <begin position="275"/>
        <end position="297"/>
    </location>
</feature>
<dbReference type="RefSeq" id="WP_310273134.1">
    <property type="nucleotide sequence ID" value="NZ_JAVDXW010000001.1"/>
</dbReference>
<organism evidence="5 6">
    <name type="scientific">Haloactinomyces albus</name>
    <dbReference type="NCBI Taxonomy" id="1352928"/>
    <lineage>
        <taxon>Bacteria</taxon>
        <taxon>Bacillati</taxon>
        <taxon>Actinomycetota</taxon>
        <taxon>Actinomycetes</taxon>
        <taxon>Actinopolysporales</taxon>
        <taxon>Actinopolysporaceae</taxon>
        <taxon>Haloactinomyces</taxon>
    </lineage>
</organism>
<dbReference type="Pfam" id="PF04203">
    <property type="entry name" value="Sortase"/>
    <property type="match status" value="1"/>
</dbReference>
<feature type="region of interest" description="Disordered" evidence="3">
    <location>
        <begin position="177"/>
        <end position="202"/>
    </location>
</feature>
<dbReference type="SUPFAM" id="SSF63817">
    <property type="entry name" value="Sortase"/>
    <property type="match status" value="2"/>
</dbReference>
<dbReference type="NCBIfam" id="NF033747">
    <property type="entry name" value="class_E_sortase"/>
    <property type="match status" value="1"/>
</dbReference>
<dbReference type="InterPro" id="IPR053465">
    <property type="entry name" value="Sortase_Class_E"/>
</dbReference>
<evidence type="ECO:0000256" key="3">
    <source>
        <dbReference type="SAM" id="MobiDB-lite"/>
    </source>
</evidence>
<keyword evidence="6" id="KW-1185">Reference proteome</keyword>
<dbReference type="InterPro" id="IPR023365">
    <property type="entry name" value="Sortase_dom-sf"/>
</dbReference>
<protein>
    <submittedName>
        <fullName evidence="5">Sortase (Surface protein transpeptidase)</fullName>
    </submittedName>
</protein>
<dbReference type="InterPro" id="IPR005754">
    <property type="entry name" value="Sortase"/>
</dbReference>
<accession>A0AAE3ZBR2</accession>
<dbReference type="Proteomes" id="UP001180845">
    <property type="component" value="Unassembled WGS sequence"/>
</dbReference>
<dbReference type="InterPro" id="IPR042003">
    <property type="entry name" value="Sortase_E"/>
</dbReference>
<evidence type="ECO:0000256" key="2">
    <source>
        <dbReference type="PIRSR" id="PIRSR605754-1"/>
    </source>
</evidence>
<dbReference type="Gene3D" id="2.40.260.10">
    <property type="entry name" value="Sortase"/>
    <property type="match status" value="1"/>
</dbReference>
<dbReference type="EMBL" id="JAVDXW010000001">
    <property type="protein sequence ID" value="MDR7301998.1"/>
    <property type="molecule type" value="Genomic_DNA"/>
</dbReference>
<keyword evidence="1" id="KW-0378">Hydrolase</keyword>
<dbReference type="AlphaFoldDB" id="A0AAE3ZBR2"/>
<name>A0AAE3ZBR2_9ACTN</name>
<evidence type="ECO:0000256" key="4">
    <source>
        <dbReference type="SAM" id="Phobius"/>
    </source>
</evidence>
<keyword evidence="4" id="KW-0472">Membrane</keyword>
<evidence type="ECO:0000256" key="1">
    <source>
        <dbReference type="ARBA" id="ARBA00022801"/>
    </source>
</evidence>
<comment type="caution">
    <text evidence="5">The sequence shown here is derived from an EMBL/GenBank/DDBJ whole genome shotgun (WGS) entry which is preliminary data.</text>
</comment>
<evidence type="ECO:0000313" key="5">
    <source>
        <dbReference type="EMBL" id="MDR7301998.1"/>
    </source>
</evidence>
<evidence type="ECO:0000313" key="6">
    <source>
        <dbReference type="Proteomes" id="UP001180845"/>
    </source>
</evidence>
<proteinExistence type="predicted"/>
<gene>
    <name evidence="5" type="ORF">JOF55_002179</name>
</gene>
<dbReference type="GO" id="GO:0016787">
    <property type="term" value="F:hydrolase activity"/>
    <property type="evidence" value="ECO:0007669"/>
    <property type="project" value="UniProtKB-KW"/>
</dbReference>
<keyword evidence="4" id="KW-0812">Transmembrane</keyword>
<feature type="transmembrane region" description="Helical" evidence="4">
    <location>
        <begin position="24"/>
        <end position="45"/>
    </location>
</feature>
<sequence>MGSPESPAAPPGRRGERVRSATRVVGEVVMTLGIVILLFVVYEVYVTNWFSARKQTEATKRLHHRWENTPPRQSPEKPKAGRGFAQLYIPSFGPDYRYTIMQGTDQDTLATGPGHYMDTALPGERGNFAVAGHRIGRGAPFGDLNLLDSCDALVVETASQWYVYRVLPMRDEVAGWASRGGDPSPGAETPDPAPPADGAAQRCTGVAPIGGPYRGVVGRRIVQPDRGEVILPVPGKPDAGVPPERRTRLITLTTCHPRFSAEKRLIVHGVLTKRYPKVPSRPQLRPPELEQSEQGEE</sequence>
<feature type="region of interest" description="Disordered" evidence="3">
    <location>
        <begin position="61"/>
        <end position="80"/>
    </location>
</feature>